<dbReference type="RefSeq" id="WP_079908656.1">
    <property type="nucleotide sequence ID" value="NZ_BAABJG010000027.1"/>
</dbReference>
<name>A0ABW3UEI1_9BACL</name>
<feature type="domain" description="HTH cro/C1-type" evidence="1">
    <location>
        <begin position="12"/>
        <end position="64"/>
    </location>
</feature>
<reference evidence="3" key="1">
    <citation type="journal article" date="2019" name="Int. J. Syst. Evol. Microbiol.">
        <title>The Global Catalogue of Microorganisms (GCM) 10K type strain sequencing project: providing services to taxonomists for standard genome sequencing and annotation.</title>
        <authorList>
            <consortium name="The Broad Institute Genomics Platform"/>
            <consortium name="The Broad Institute Genome Sequencing Center for Infectious Disease"/>
            <person name="Wu L."/>
            <person name="Ma J."/>
        </authorList>
    </citation>
    <scope>NUCLEOTIDE SEQUENCE [LARGE SCALE GENOMIC DNA]</scope>
    <source>
        <strain evidence="3">CCUG 53270</strain>
    </source>
</reference>
<dbReference type="Proteomes" id="UP001597180">
    <property type="component" value="Unassembled WGS sequence"/>
</dbReference>
<sequence>MKIRTKTDAFVRARIIKGMSQRELAKQSGLSPSYISLLERSVKTVGPATAKKLSELLEQPLDMLFVIE</sequence>
<dbReference type="InterPro" id="IPR010982">
    <property type="entry name" value="Lambda_DNA-bd_dom_sf"/>
</dbReference>
<evidence type="ECO:0000259" key="1">
    <source>
        <dbReference type="PROSITE" id="PS50943"/>
    </source>
</evidence>
<organism evidence="2 3">
    <name type="scientific">Paenibacillus vulneris</name>
    <dbReference type="NCBI Taxonomy" id="1133364"/>
    <lineage>
        <taxon>Bacteria</taxon>
        <taxon>Bacillati</taxon>
        <taxon>Bacillota</taxon>
        <taxon>Bacilli</taxon>
        <taxon>Bacillales</taxon>
        <taxon>Paenibacillaceae</taxon>
        <taxon>Paenibacillus</taxon>
    </lineage>
</organism>
<dbReference type="InterPro" id="IPR001387">
    <property type="entry name" value="Cro/C1-type_HTH"/>
</dbReference>
<dbReference type="SMART" id="SM00530">
    <property type="entry name" value="HTH_XRE"/>
    <property type="match status" value="1"/>
</dbReference>
<dbReference type="CDD" id="cd00093">
    <property type="entry name" value="HTH_XRE"/>
    <property type="match status" value="1"/>
</dbReference>
<proteinExistence type="predicted"/>
<dbReference type="Gene3D" id="1.10.260.40">
    <property type="entry name" value="lambda repressor-like DNA-binding domains"/>
    <property type="match status" value="1"/>
</dbReference>
<dbReference type="EMBL" id="JBHTLU010000007">
    <property type="protein sequence ID" value="MFD1219088.1"/>
    <property type="molecule type" value="Genomic_DNA"/>
</dbReference>
<comment type="caution">
    <text evidence="2">The sequence shown here is derived from an EMBL/GenBank/DDBJ whole genome shotgun (WGS) entry which is preliminary data.</text>
</comment>
<keyword evidence="3" id="KW-1185">Reference proteome</keyword>
<accession>A0ABW3UEI1</accession>
<evidence type="ECO:0000313" key="3">
    <source>
        <dbReference type="Proteomes" id="UP001597180"/>
    </source>
</evidence>
<dbReference type="SUPFAM" id="SSF47413">
    <property type="entry name" value="lambda repressor-like DNA-binding domains"/>
    <property type="match status" value="1"/>
</dbReference>
<protein>
    <submittedName>
        <fullName evidence="2">Helix-turn-helix domain-containing protein</fullName>
    </submittedName>
</protein>
<evidence type="ECO:0000313" key="2">
    <source>
        <dbReference type="EMBL" id="MFD1219088.1"/>
    </source>
</evidence>
<dbReference type="PROSITE" id="PS50943">
    <property type="entry name" value="HTH_CROC1"/>
    <property type="match status" value="1"/>
</dbReference>
<gene>
    <name evidence="2" type="ORF">ACFQ4B_03050</name>
</gene>
<dbReference type="Pfam" id="PF01381">
    <property type="entry name" value="HTH_3"/>
    <property type="match status" value="1"/>
</dbReference>